<dbReference type="EMBL" id="APCN01007465">
    <property type="status" value="NOT_ANNOTATED_CDS"/>
    <property type="molecule type" value="Genomic_DNA"/>
</dbReference>
<dbReference type="PANTHER" id="PTHR22954:SF3">
    <property type="entry name" value="PROTEIN CBG08539"/>
    <property type="match status" value="1"/>
</dbReference>
<evidence type="ECO:0000313" key="1">
    <source>
        <dbReference type="EnsemblMetazoa" id="AARA003629-PA"/>
    </source>
</evidence>
<name>A0A182HQT6_ANOAR</name>
<dbReference type="PANTHER" id="PTHR22954">
    <property type="entry name" value="RETROVIRAL PROTEASE-RELATED"/>
    <property type="match status" value="1"/>
</dbReference>
<dbReference type="Proteomes" id="UP000075840">
    <property type="component" value="Unassembled WGS sequence"/>
</dbReference>
<organism evidence="1 2">
    <name type="scientific">Anopheles arabiensis</name>
    <name type="common">Mosquito</name>
    <dbReference type="NCBI Taxonomy" id="7173"/>
    <lineage>
        <taxon>Eukaryota</taxon>
        <taxon>Metazoa</taxon>
        <taxon>Ecdysozoa</taxon>
        <taxon>Arthropoda</taxon>
        <taxon>Hexapoda</taxon>
        <taxon>Insecta</taxon>
        <taxon>Pterygota</taxon>
        <taxon>Neoptera</taxon>
        <taxon>Endopterygota</taxon>
        <taxon>Diptera</taxon>
        <taxon>Nematocera</taxon>
        <taxon>Culicoidea</taxon>
        <taxon>Culicidae</taxon>
        <taxon>Anophelinae</taxon>
        <taxon>Anopheles</taxon>
    </lineage>
</organism>
<dbReference type="InterPro" id="IPR005312">
    <property type="entry name" value="DUF1759"/>
</dbReference>
<dbReference type="AlphaFoldDB" id="A0A182HQT6"/>
<reference evidence="1" key="1">
    <citation type="submission" date="2022-08" db="UniProtKB">
        <authorList>
            <consortium name="EnsemblMetazoa"/>
        </authorList>
    </citation>
    <scope>IDENTIFICATION</scope>
    <source>
        <strain evidence="1">Dongola</strain>
    </source>
</reference>
<dbReference type="Pfam" id="PF03564">
    <property type="entry name" value="DUF1759"/>
    <property type="match status" value="1"/>
</dbReference>
<accession>A0A182HQT6</accession>
<evidence type="ECO:0000313" key="2">
    <source>
        <dbReference type="Proteomes" id="UP000075840"/>
    </source>
</evidence>
<sequence length="274" mass="31065">MGGQDHTPKRSQDEATDAKVLIHQRGQIKRRVTLINNMLEEAKEDPTKVSQTQLKVFAKKLDVHYQEYSAMHQEILESIPSSKLDEQDKMLTAFDVLHTEAMNTIEKLSEARSQPMAPADSTVTQQFILQQQPLRAPIPSFDGRVENWPKFQTMFEDIVAKGNDSDAMKLHHLDKALVGDASGCITVKMIQDNNFEQTWKQLKSQFENPRVIVDTHLAGLLDLKPVLKGNHKELLELVKTVQRHVGGLEYQDIKIYKLSGHIVITSVPHLNSSQ</sequence>
<proteinExistence type="predicted"/>
<dbReference type="VEuPathDB" id="VectorBase:AARA21_007807"/>
<protein>
    <submittedName>
        <fullName evidence="1">Uncharacterized protein</fullName>
    </submittedName>
</protein>
<dbReference type="EnsemblMetazoa" id="AARA003629-RA">
    <property type="protein sequence ID" value="AARA003629-PA"/>
    <property type="gene ID" value="AARA003629"/>
</dbReference>
<keyword evidence="2" id="KW-1185">Reference proteome</keyword>
<dbReference type="VEuPathDB" id="VectorBase:AARA003629"/>